<evidence type="ECO:0000256" key="1">
    <source>
        <dbReference type="SAM" id="SignalP"/>
    </source>
</evidence>
<reference evidence="2" key="1">
    <citation type="journal article" date="2021" name="Mol. Ecol. Resour.">
        <title>Apolygus lucorum genome provides insights into omnivorousness and mesophyll feeding.</title>
        <authorList>
            <person name="Liu Y."/>
            <person name="Liu H."/>
            <person name="Wang H."/>
            <person name="Huang T."/>
            <person name="Liu B."/>
            <person name="Yang B."/>
            <person name="Yin L."/>
            <person name="Li B."/>
            <person name="Zhang Y."/>
            <person name="Zhang S."/>
            <person name="Jiang F."/>
            <person name="Zhang X."/>
            <person name="Ren Y."/>
            <person name="Wang B."/>
            <person name="Wang S."/>
            <person name="Lu Y."/>
            <person name="Wu K."/>
            <person name="Fan W."/>
            <person name="Wang G."/>
        </authorList>
    </citation>
    <scope>NUCLEOTIDE SEQUENCE</scope>
    <source>
        <strain evidence="2">12Hb</strain>
    </source>
</reference>
<evidence type="ECO:0000313" key="2">
    <source>
        <dbReference type="EMBL" id="KAF6202873.1"/>
    </source>
</evidence>
<dbReference type="Proteomes" id="UP000466442">
    <property type="component" value="Unassembled WGS sequence"/>
</dbReference>
<keyword evidence="1" id="KW-0732">Signal</keyword>
<evidence type="ECO:0000313" key="3">
    <source>
        <dbReference type="Proteomes" id="UP000466442"/>
    </source>
</evidence>
<comment type="caution">
    <text evidence="2">The sequence shown here is derived from an EMBL/GenBank/DDBJ whole genome shotgun (WGS) entry which is preliminary data.</text>
</comment>
<sequence>MIGTMEIFYDIAFLMVAASVHAYQNYHPNFAPVQAYPNYHPHFAPVIGQNFHPNFAPVIGQNIQQHPPISSQWVKVPNTVCEKIGNPKPSQLGCVCSSLVGTGYMQQAKWNTILAAGAFTILARYRRVSCPSELICTSIESWRFNMNTIKLQFTPIKTIIQTLLQFRPIKTIIHTLLELLVNSFIQTLLQPSVKIFIQILVQLLVNIFNNTRQPLHSGLKFPIQSVRKSETQNQVNWVASARNWWEQVICN</sequence>
<protein>
    <submittedName>
        <fullName evidence="2">Uncharacterized protein</fullName>
    </submittedName>
</protein>
<feature type="signal peptide" evidence="1">
    <location>
        <begin position="1"/>
        <end position="22"/>
    </location>
</feature>
<dbReference type="EMBL" id="WIXP02000011">
    <property type="protein sequence ID" value="KAF6202873.1"/>
    <property type="molecule type" value="Genomic_DNA"/>
</dbReference>
<feature type="chain" id="PRO_5035869354" evidence="1">
    <location>
        <begin position="23"/>
        <end position="251"/>
    </location>
</feature>
<name>A0A8S9X1P3_APOLU</name>
<keyword evidence="3" id="KW-1185">Reference proteome</keyword>
<organism evidence="2 3">
    <name type="scientific">Apolygus lucorum</name>
    <name type="common">Small green plant bug</name>
    <name type="synonym">Lygocoris lucorum</name>
    <dbReference type="NCBI Taxonomy" id="248454"/>
    <lineage>
        <taxon>Eukaryota</taxon>
        <taxon>Metazoa</taxon>
        <taxon>Ecdysozoa</taxon>
        <taxon>Arthropoda</taxon>
        <taxon>Hexapoda</taxon>
        <taxon>Insecta</taxon>
        <taxon>Pterygota</taxon>
        <taxon>Neoptera</taxon>
        <taxon>Paraneoptera</taxon>
        <taxon>Hemiptera</taxon>
        <taxon>Heteroptera</taxon>
        <taxon>Panheteroptera</taxon>
        <taxon>Cimicomorpha</taxon>
        <taxon>Miridae</taxon>
        <taxon>Mirini</taxon>
        <taxon>Apolygus</taxon>
    </lineage>
</organism>
<gene>
    <name evidence="2" type="ORF">GE061_003279</name>
</gene>
<accession>A0A8S9X1P3</accession>
<dbReference type="AlphaFoldDB" id="A0A8S9X1P3"/>
<proteinExistence type="predicted"/>